<dbReference type="EMBL" id="JAKELL010000151">
    <property type="protein sequence ID" value="KAH8979890.1"/>
    <property type="molecule type" value="Genomic_DNA"/>
</dbReference>
<evidence type="ECO:0000313" key="2">
    <source>
        <dbReference type="Proteomes" id="UP001201163"/>
    </source>
</evidence>
<comment type="caution">
    <text evidence="1">The sequence shown here is derived from an EMBL/GenBank/DDBJ whole genome shotgun (WGS) entry which is preliminary data.</text>
</comment>
<gene>
    <name evidence="1" type="ORF">EDB92DRAFT_323563</name>
</gene>
<name>A0AAD4Q5K0_9AGAM</name>
<dbReference type="AlphaFoldDB" id="A0AAD4Q5K0"/>
<sequence>MQLSRDMHGDILAPLPPLARYSRLEIHRARRRVTPISLWPIGEKKHGEKEIPLRRRTCDANRSYGSKYVAHVLRVQRTNDRRALIRSGPTHSPLVLFAQFVAHPLFVRRTPSGEASCTRADDRSGQIAATDRPRVPRAQERCRATSGGRSNPFGVRMEEECLRREHTAAIVPLSRSPSDSPRPHEAELSFERSVIPHDSGATTANVCAYARVPARLRLWQYGRALPFLPCSARDA</sequence>
<proteinExistence type="predicted"/>
<evidence type="ECO:0000313" key="1">
    <source>
        <dbReference type="EMBL" id="KAH8979890.1"/>
    </source>
</evidence>
<accession>A0AAD4Q5K0</accession>
<dbReference type="Proteomes" id="UP001201163">
    <property type="component" value="Unassembled WGS sequence"/>
</dbReference>
<organism evidence="1 2">
    <name type="scientific">Lactarius akahatsu</name>
    <dbReference type="NCBI Taxonomy" id="416441"/>
    <lineage>
        <taxon>Eukaryota</taxon>
        <taxon>Fungi</taxon>
        <taxon>Dikarya</taxon>
        <taxon>Basidiomycota</taxon>
        <taxon>Agaricomycotina</taxon>
        <taxon>Agaricomycetes</taxon>
        <taxon>Russulales</taxon>
        <taxon>Russulaceae</taxon>
        <taxon>Lactarius</taxon>
    </lineage>
</organism>
<reference evidence="1" key="1">
    <citation type="submission" date="2022-01" db="EMBL/GenBank/DDBJ databases">
        <title>Comparative genomics reveals a dynamic genome evolution in the ectomycorrhizal milk-cap (Lactarius) mushrooms.</title>
        <authorList>
            <consortium name="DOE Joint Genome Institute"/>
            <person name="Lebreton A."/>
            <person name="Tang N."/>
            <person name="Kuo A."/>
            <person name="LaButti K."/>
            <person name="Drula E."/>
            <person name="Barry K."/>
            <person name="Clum A."/>
            <person name="Lipzen A."/>
            <person name="Mousain D."/>
            <person name="Ng V."/>
            <person name="Wang R."/>
            <person name="Wang X."/>
            <person name="Dai Y."/>
            <person name="Henrissat B."/>
            <person name="Grigoriev I.V."/>
            <person name="Guerin-Laguette A."/>
            <person name="Yu F."/>
            <person name="Martin F.M."/>
        </authorList>
    </citation>
    <scope>NUCLEOTIDE SEQUENCE</scope>
    <source>
        <strain evidence="1">QP</strain>
    </source>
</reference>
<keyword evidence="2" id="KW-1185">Reference proteome</keyword>
<protein>
    <submittedName>
        <fullName evidence="1">Uncharacterized protein</fullName>
    </submittedName>
</protein>